<dbReference type="RefSeq" id="WP_020336067.1">
    <property type="nucleotide sequence ID" value="NZ_ATFJ01000039.1"/>
</dbReference>
<feature type="transmembrane region" description="Helical" evidence="5">
    <location>
        <begin position="410"/>
        <end position="432"/>
    </location>
</feature>
<dbReference type="PIRSF" id="PIRSF006060">
    <property type="entry name" value="AA_transporter"/>
    <property type="match status" value="1"/>
</dbReference>
<feature type="transmembrane region" description="Helical" evidence="5">
    <location>
        <begin position="444"/>
        <end position="466"/>
    </location>
</feature>
<keyword evidence="2 5" id="KW-0812">Transmembrane</keyword>
<feature type="transmembrane region" description="Helical" evidence="5">
    <location>
        <begin position="345"/>
        <end position="363"/>
    </location>
</feature>
<feature type="transmembrane region" description="Helical" evidence="5">
    <location>
        <begin position="98"/>
        <end position="120"/>
    </location>
</feature>
<dbReference type="GO" id="GO:0016020">
    <property type="term" value="C:membrane"/>
    <property type="evidence" value="ECO:0007669"/>
    <property type="project" value="UniProtKB-SubCell"/>
</dbReference>
<feature type="transmembrane region" description="Helical" evidence="5">
    <location>
        <begin position="208"/>
        <end position="228"/>
    </location>
</feature>
<keyword evidence="3 5" id="KW-1133">Transmembrane helix</keyword>
<evidence type="ECO:0000256" key="2">
    <source>
        <dbReference type="ARBA" id="ARBA00022692"/>
    </source>
</evidence>
<dbReference type="PANTHER" id="PTHR42770:SF16">
    <property type="entry name" value="AMINO ACID PERMEASE"/>
    <property type="match status" value="1"/>
</dbReference>
<dbReference type="GO" id="GO:0055085">
    <property type="term" value="P:transmembrane transport"/>
    <property type="evidence" value="ECO:0007669"/>
    <property type="project" value="InterPro"/>
</dbReference>
<feature type="transmembrane region" description="Helical" evidence="5">
    <location>
        <begin position="166"/>
        <end position="188"/>
    </location>
</feature>
<dbReference type="Proteomes" id="UP000092741">
    <property type="component" value="Chromosome 2"/>
</dbReference>
<evidence type="ECO:0000259" key="6">
    <source>
        <dbReference type="Pfam" id="PF00324"/>
    </source>
</evidence>
<feature type="transmembrane region" description="Helical" evidence="5">
    <location>
        <begin position="140"/>
        <end position="159"/>
    </location>
</feature>
<feature type="transmembrane region" description="Helical" evidence="5">
    <location>
        <begin position="248"/>
        <end position="268"/>
    </location>
</feature>
<gene>
    <name evidence="7" type="ORF">BA890_17235</name>
</gene>
<dbReference type="GeneID" id="70915468"/>
<dbReference type="PANTHER" id="PTHR42770">
    <property type="entry name" value="AMINO ACID TRANSPORTER-RELATED"/>
    <property type="match status" value="1"/>
</dbReference>
<name>A0AAN0Y5Q5_VIBNA</name>
<dbReference type="Gene3D" id="1.20.1740.10">
    <property type="entry name" value="Amino acid/polyamine transporter I"/>
    <property type="match status" value="1"/>
</dbReference>
<dbReference type="AlphaFoldDB" id="A0AAN0Y5Q5"/>
<organism evidence="7 8">
    <name type="scientific">Vibrio natriegens NBRC 15636 = ATCC 14048 = DSM 759</name>
    <dbReference type="NCBI Taxonomy" id="1219067"/>
    <lineage>
        <taxon>Bacteria</taxon>
        <taxon>Pseudomonadati</taxon>
        <taxon>Pseudomonadota</taxon>
        <taxon>Gammaproteobacteria</taxon>
        <taxon>Vibrionales</taxon>
        <taxon>Vibrionaceae</taxon>
        <taxon>Vibrio</taxon>
    </lineage>
</organism>
<keyword evidence="8" id="KW-1185">Reference proteome</keyword>
<comment type="subcellular location">
    <subcellularLocation>
        <location evidence="1">Membrane</location>
        <topology evidence="1">Multi-pass membrane protein</topology>
    </subcellularLocation>
</comment>
<feature type="transmembrane region" description="Helical" evidence="5">
    <location>
        <begin position="26"/>
        <end position="51"/>
    </location>
</feature>
<evidence type="ECO:0000256" key="1">
    <source>
        <dbReference type="ARBA" id="ARBA00004141"/>
    </source>
</evidence>
<feature type="transmembrane region" description="Helical" evidence="5">
    <location>
        <begin position="57"/>
        <end position="77"/>
    </location>
</feature>
<proteinExistence type="predicted"/>
<evidence type="ECO:0000313" key="8">
    <source>
        <dbReference type="Proteomes" id="UP000092741"/>
    </source>
</evidence>
<dbReference type="InterPro" id="IPR004841">
    <property type="entry name" value="AA-permease/SLC12A_dom"/>
</dbReference>
<dbReference type="InterPro" id="IPR050367">
    <property type="entry name" value="APC_superfamily"/>
</dbReference>
<sequence>MNDINATFDSDHTSKPKLSGKMGPTALMLTVLAFSAPIAVVEGFIPFAIYFGGPGATFAFILTSVLLILFATGYVTMARHVPKPGDFYAFISTGLGKVTGLGAAFLAVFGYLCVLGGTYIFFGVSTSSLISSLGGPETHWFMWTIVGWAVVSTLGYFHIELSAKLLSIAMVVEVIIVVIFDVFVLAQGGSEGLSVEPMTIGSFTQGDMAVTLLYTILVFMGFEATALFRDECRTPNKTIPRATYGAVLFIGALYTVSCYALVSAYGSMAWDVAKEAPTDMFAKAIGQYVAPFFTQVTYCSVIISLFAALLSIHNVLSRYVLNLAVDQALPETLSRVHEQHRSPHIASIVVAAIVGLAMIPAASSGMDGGVLYGIVVGIGAIGIIFLMGLVCFAIIGWFIKTGVPEEENIFKVFIAPAIAGITLISTMIFAALNLDLVVGGEPGQYNWIDALLVSVFLSGSIVAMYFKTKKPHVYESLGRSDRLAEVS</sequence>
<evidence type="ECO:0000256" key="5">
    <source>
        <dbReference type="SAM" id="Phobius"/>
    </source>
</evidence>
<feature type="domain" description="Amino acid permease/ SLC12A" evidence="6">
    <location>
        <begin position="47"/>
        <end position="473"/>
    </location>
</feature>
<protein>
    <submittedName>
        <fullName evidence="7">Permease</fullName>
    </submittedName>
</protein>
<evidence type="ECO:0000256" key="4">
    <source>
        <dbReference type="ARBA" id="ARBA00023136"/>
    </source>
</evidence>
<dbReference type="Pfam" id="PF00324">
    <property type="entry name" value="AA_permease"/>
    <property type="match status" value="1"/>
</dbReference>
<feature type="transmembrane region" description="Helical" evidence="5">
    <location>
        <begin position="288"/>
        <end position="312"/>
    </location>
</feature>
<evidence type="ECO:0000256" key="3">
    <source>
        <dbReference type="ARBA" id="ARBA00022989"/>
    </source>
</evidence>
<evidence type="ECO:0000313" key="7">
    <source>
        <dbReference type="EMBL" id="ANQ14490.1"/>
    </source>
</evidence>
<dbReference type="EMBL" id="CP016346">
    <property type="protein sequence ID" value="ANQ14490.1"/>
    <property type="molecule type" value="Genomic_DNA"/>
</dbReference>
<reference evidence="7 8" key="1">
    <citation type="submission" date="2016-07" db="EMBL/GenBank/DDBJ databases">
        <title>Developing Vibrio natriegens as a novel, fast-growing host for biotechnology.</title>
        <authorList>
            <person name="Weinstock M.T."/>
            <person name="Hesek E.D."/>
            <person name="Wilson C.M."/>
            <person name="Gibson D.G."/>
        </authorList>
    </citation>
    <scope>NUCLEOTIDE SEQUENCE [LARGE SCALE GENOMIC DNA]</scope>
    <source>
        <strain evidence="7 8">ATCC 14048</strain>
    </source>
</reference>
<accession>A0AAN0Y5Q5</accession>
<keyword evidence="4 5" id="KW-0472">Membrane</keyword>
<feature type="transmembrane region" description="Helical" evidence="5">
    <location>
        <begin position="369"/>
        <end position="398"/>
    </location>
</feature>